<name>A0ABC8D9J9_BACVE</name>
<dbReference type="RefSeq" id="WP_062623394.1">
    <property type="nucleotide sequence ID" value="NZ_CP015443.1"/>
</dbReference>
<keyword evidence="1" id="KW-0175">Coiled coil</keyword>
<gene>
    <name evidence="2" type="ORF">BVDSYZ_11250</name>
</gene>
<feature type="coiled-coil region" evidence="1">
    <location>
        <begin position="59"/>
        <end position="93"/>
    </location>
</feature>
<dbReference type="EMBL" id="CP030150">
    <property type="protein sequence ID" value="AWX72567.1"/>
    <property type="molecule type" value="Genomic_DNA"/>
</dbReference>
<protein>
    <submittedName>
        <fullName evidence="2">Uncharacterized protein</fullName>
    </submittedName>
</protein>
<proteinExistence type="predicted"/>
<dbReference type="Proteomes" id="UP000250069">
    <property type="component" value="Chromosome"/>
</dbReference>
<evidence type="ECO:0000256" key="1">
    <source>
        <dbReference type="SAM" id="Coils"/>
    </source>
</evidence>
<evidence type="ECO:0000313" key="2">
    <source>
        <dbReference type="EMBL" id="AWX72567.1"/>
    </source>
</evidence>
<evidence type="ECO:0000313" key="3">
    <source>
        <dbReference type="Proteomes" id="UP000250069"/>
    </source>
</evidence>
<sequence>MKGFEFNNERIKESAQKLAIKMRHDDPGAKGSLCIINEDGTKRAASAEDLFMEPMTEEVNRLRCAVADLIGENERLKSENEMLTGELAAIRDMLPDEYGFEEGTVEYAIGYPEGVKDLVRQTVERMQSRIGFEQLMYEMSDKNVCDLVELLMKCLPVLDERNPTFNDLSKELREAIASFSI</sequence>
<accession>A0ABC8D9J9</accession>
<dbReference type="AlphaFoldDB" id="A0ABC8D9J9"/>
<organism evidence="2 3">
    <name type="scientific">Bacillus velezensis</name>
    <dbReference type="NCBI Taxonomy" id="492670"/>
    <lineage>
        <taxon>Bacteria</taxon>
        <taxon>Bacillati</taxon>
        <taxon>Bacillota</taxon>
        <taxon>Bacilli</taxon>
        <taxon>Bacillales</taxon>
        <taxon>Bacillaceae</taxon>
        <taxon>Bacillus</taxon>
        <taxon>Bacillus amyloliquefaciens group</taxon>
    </lineage>
</organism>
<reference evidence="2 3" key="1">
    <citation type="submission" date="2018-06" db="EMBL/GenBank/DDBJ databases">
        <title>Complete Genome Sequence of Bacillus velezensis DSYZ, a Plant Growth-Promoting Rhizobacterium with Antifungal Activity.</title>
        <authorList>
            <person name="Du B."/>
            <person name="Ding Y."/>
            <person name="Liu K."/>
            <person name="Yao L."/>
            <person name="Wang C."/>
            <person name="Li H."/>
            <person name="Liu H."/>
        </authorList>
    </citation>
    <scope>NUCLEOTIDE SEQUENCE [LARGE SCALE GENOMIC DNA]</scope>
    <source>
        <strain evidence="2 3">DSYZ</strain>
    </source>
</reference>